<name>A0ABV6SZV2_9GAMM</name>
<evidence type="ECO:0000256" key="6">
    <source>
        <dbReference type="ARBA" id="ARBA00047942"/>
    </source>
</evidence>
<dbReference type="Proteomes" id="UP001589898">
    <property type="component" value="Unassembled WGS sequence"/>
</dbReference>
<comment type="caution">
    <text evidence="7">The sequence shown here is derived from an EMBL/GenBank/DDBJ whole genome shotgun (WGS) entry which is preliminary data.</text>
</comment>
<dbReference type="PRINTS" id="PR00505">
    <property type="entry name" value="D12N6MTFRASE"/>
</dbReference>
<evidence type="ECO:0000313" key="8">
    <source>
        <dbReference type="Proteomes" id="UP001589898"/>
    </source>
</evidence>
<comment type="catalytic activity">
    <reaction evidence="6">
        <text>a 2'-deoxyadenosine in DNA + S-adenosyl-L-methionine = an N(6)-methyl-2'-deoxyadenosine in DNA + S-adenosyl-L-homocysteine + H(+)</text>
        <dbReference type="Rhea" id="RHEA:15197"/>
        <dbReference type="Rhea" id="RHEA-COMP:12418"/>
        <dbReference type="Rhea" id="RHEA-COMP:12419"/>
        <dbReference type="ChEBI" id="CHEBI:15378"/>
        <dbReference type="ChEBI" id="CHEBI:57856"/>
        <dbReference type="ChEBI" id="CHEBI:59789"/>
        <dbReference type="ChEBI" id="CHEBI:90615"/>
        <dbReference type="ChEBI" id="CHEBI:90616"/>
        <dbReference type="EC" id="2.1.1.72"/>
    </reaction>
</comment>
<evidence type="ECO:0000256" key="1">
    <source>
        <dbReference type="ARBA" id="ARBA00006594"/>
    </source>
</evidence>
<keyword evidence="5" id="KW-0949">S-adenosyl-L-methionine</keyword>
<dbReference type="InterPro" id="IPR012263">
    <property type="entry name" value="M_m6A_EcoRV"/>
</dbReference>
<evidence type="ECO:0000313" key="7">
    <source>
        <dbReference type="EMBL" id="MFC0718335.1"/>
    </source>
</evidence>
<evidence type="ECO:0000256" key="5">
    <source>
        <dbReference type="ARBA" id="ARBA00022691"/>
    </source>
</evidence>
<dbReference type="EMBL" id="JBHLTF010000032">
    <property type="protein sequence ID" value="MFC0718335.1"/>
    <property type="molecule type" value="Genomic_DNA"/>
</dbReference>
<dbReference type="Pfam" id="PF02086">
    <property type="entry name" value="MethyltransfD12"/>
    <property type="match status" value="1"/>
</dbReference>
<protein>
    <recommendedName>
        <fullName evidence="2">site-specific DNA-methyltransferase (adenine-specific)</fullName>
        <ecNumber evidence="2">2.1.1.72</ecNumber>
    </recommendedName>
</protein>
<dbReference type="SUPFAM" id="SSF53335">
    <property type="entry name" value="S-adenosyl-L-methionine-dependent methyltransferases"/>
    <property type="match status" value="1"/>
</dbReference>
<dbReference type="Gene3D" id="3.40.50.150">
    <property type="entry name" value="Vaccinia Virus protein VP39"/>
    <property type="match status" value="1"/>
</dbReference>
<proteinExistence type="inferred from homology"/>
<organism evidence="7 8">
    <name type="scientific">Luteimonas padinae</name>
    <dbReference type="NCBI Taxonomy" id="1714359"/>
    <lineage>
        <taxon>Bacteria</taxon>
        <taxon>Pseudomonadati</taxon>
        <taxon>Pseudomonadota</taxon>
        <taxon>Gammaproteobacteria</taxon>
        <taxon>Lysobacterales</taxon>
        <taxon>Lysobacteraceae</taxon>
        <taxon>Luteimonas</taxon>
    </lineage>
</organism>
<keyword evidence="3 7" id="KW-0489">Methyltransferase</keyword>
<evidence type="ECO:0000256" key="4">
    <source>
        <dbReference type="ARBA" id="ARBA00022679"/>
    </source>
</evidence>
<dbReference type="EC" id="2.1.1.72" evidence="2"/>
<dbReference type="PANTHER" id="PTHR30481:SF2">
    <property type="entry name" value="SITE-SPECIFIC DNA-METHYLTRANSFERASE (ADENINE-SPECIFIC)"/>
    <property type="match status" value="1"/>
</dbReference>
<dbReference type="GO" id="GO:0032259">
    <property type="term" value="P:methylation"/>
    <property type="evidence" value="ECO:0007669"/>
    <property type="project" value="UniProtKB-KW"/>
</dbReference>
<dbReference type="Gene3D" id="1.10.1020.10">
    <property type="entry name" value="Adenine-specific Methyltransferase, Domain 2"/>
    <property type="match status" value="1"/>
</dbReference>
<dbReference type="InterPro" id="IPR012327">
    <property type="entry name" value="MeTrfase_D12"/>
</dbReference>
<accession>A0ABV6SZV2</accession>
<dbReference type="PIRSF" id="PIRSF000398">
    <property type="entry name" value="M_m6A_EcoRV"/>
    <property type="match status" value="1"/>
</dbReference>
<dbReference type="InterPro" id="IPR023095">
    <property type="entry name" value="Ade_MeTrfase_dom_2"/>
</dbReference>
<keyword evidence="8" id="KW-1185">Reference proteome</keyword>
<reference evidence="7 8" key="1">
    <citation type="submission" date="2024-09" db="EMBL/GenBank/DDBJ databases">
        <authorList>
            <person name="Sun Q."/>
            <person name="Mori K."/>
        </authorList>
    </citation>
    <scope>NUCLEOTIDE SEQUENCE [LARGE SCALE GENOMIC DNA]</scope>
    <source>
        <strain evidence="7 8">KCTC 52403</strain>
    </source>
</reference>
<gene>
    <name evidence="7" type="ORF">ACFFFU_11335</name>
</gene>
<dbReference type="RefSeq" id="WP_189495794.1">
    <property type="nucleotide sequence ID" value="NZ_BMZT01000003.1"/>
</dbReference>
<evidence type="ECO:0000256" key="3">
    <source>
        <dbReference type="ARBA" id="ARBA00022603"/>
    </source>
</evidence>
<dbReference type="InterPro" id="IPR029063">
    <property type="entry name" value="SAM-dependent_MTases_sf"/>
</dbReference>
<evidence type="ECO:0000256" key="2">
    <source>
        <dbReference type="ARBA" id="ARBA00011900"/>
    </source>
</evidence>
<keyword evidence="4" id="KW-0808">Transferase</keyword>
<sequence length="282" mass="32319">MPVTDSPLRYPGGKTQLAPVVIEILRENELFYGSYIEPFAGGCGIAWKLLLDAYVSEIHINDIDPSIYAFWASVLRRTDDLCELIEKTPVTMEVWHKQKAVQQDRRARQLELGFSTLFLNRTNRSGILKGGVIGGKMQKSAYSLDCRFNKTDLLRKIQRIAKYKAQVTLTKMDAEDFILNKLPKLSKKALVNIDPPYYGKGRDLYCSFYKHEDHASLARVIPMIEQRWMVTYDDAPEIQRLYKKFPSINLSLNYSAQVKRVGVELMVIDPKLKLPAEIRQAA</sequence>
<comment type="similarity">
    <text evidence="1">Belongs to the N(4)/N(6)-methyltransferase family.</text>
</comment>
<dbReference type="GO" id="GO:0008168">
    <property type="term" value="F:methyltransferase activity"/>
    <property type="evidence" value="ECO:0007669"/>
    <property type="project" value="UniProtKB-KW"/>
</dbReference>
<dbReference type="PANTHER" id="PTHR30481">
    <property type="entry name" value="DNA ADENINE METHYLASE"/>
    <property type="match status" value="1"/>
</dbReference>